<dbReference type="GO" id="GO:0009116">
    <property type="term" value="P:nucleoside metabolic process"/>
    <property type="evidence" value="ECO:0007669"/>
    <property type="project" value="InterPro"/>
</dbReference>
<reference evidence="3" key="1">
    <citation type="submission" date="2015-02" db="EMBL/GenBank/DDBJ databases">
        <title>A transcriptome of Wollemia nobilis - a relic of Gondwana.</title>
        <authorList>
            <person name="Chia J.Y."/>
            <person name="Leong Y.S."/>
            <person name="Abdul Karim S."/>
            <person name="Wan Azmi N."/>
            <person name="Hercus R."/>
            <person name="Croft L."/>
        </authorList>
    </citation>
    <scope>NUCLEOTIDE SEQUENCE</scope>
    <source>
        <strain evidence="3">MaeBrown</strain>
        <tissue evidence="3">Leaf</tissue>
    </source>
</reference>
<feature type="signal peptide" evidence="1">
    <location>
        <begin position="1"/>
        <end position="26"/>
    </location>
</feature>
<organism evidence="3">
    <name type="scientific">Wollemia nobilis</name>
    <dbReference type="NCBI Taxonomy" id="56998"/>
    <lineage>
        <taxon>Eukaryota</taxon>
        <taxon>Viridiplantae</taxon>
        <taxon>Streptophyta</taxon>
        <taxon>Embryophyta</taxon>
        <taxon>Tracheophyta</taxon>
        <taxon>Spermatophyta</taxon>
        <taxon>Pinopsida</taxon>
        <taxon>Pinidae</taxon>
        <taxon>Conifers II</taxon>
        <taxon>Araucariales</taxon>
        <taxon>Araucariaceae</taxon>
        <taxon>Wollemia</taxon>
    </lineage>
</organism>
<dbReference type="SUPFAM" id="SSF53167">
    <property type="entry name" value="Purine and uridine phosphorylases"/>
    <property type="match status" value="1"/>
</dbReference>
<proteinExistence type="predicted"/>
<dbReference type="Gene3D" id="3.40.50.1580">
    <property type="entry name" value="Nucleoside phosphorylase domain"/>
    <property type="match status" value="1"/>
</dbReference>
<keyword evidence="1" id="KW-0732">Signal</keyword>
<dbReference type="InterPro" id="IPR000845">
    <property type="entry name" value="Nucleoside_phosphorylase_d"/>
</dbReference>
<feature type="domain" description="Nucleoside phosphorylase" evidence="2">
    <location>
        <begin position="54"/>
        <end position="306"/>
    </location>
</feature>
<protein>
    <submittedName>
        <fullName evidence="3">TSA: Wollemia nobilis Ref_Wollemi_Transcript_14529_1368 transcribed RNA sequence</fullName>
    </submittedName>
</protein>
<dbReference type="EMBL" id="GCHU01014445">
    <property type="protein sequence ID" value="JAG86700.1"/>
    <property type="molecule type" value="Transcribed_RNA"/>
</dbReference>
<dbReference type="GO" id="GO:0003824">
    <property type="term" value="F:catalytic activity"/>
    <property type="evidence" value="ECO:0007669"/>
    <property type="project" value="InterPro"/>
</dbReference>
<dbReference type="PANTHER" id="PTHR21234:SF42">
    <property type="entry name" value="PHOSPHORYLASE SUPERFAMILY PROTEIN"/>
    <property type="match status" value="1"/>
</dbReference>
<accession>A0A0C9QPN3</accession>
<sequence>MASQSCLISCVFLLLVCAALPSQTRAENSREVIDQIKRVNARGESIGVVVSGNDELDVMMEDRLFVPFRDRPSVALSNRRYHVGDIAGRRAIVVMSGSGMANAAEATQLLLTHFNVRTVVHYGRASNANPKEVNIGDVVIPKEFADCGVWHLETFGGDEGKYRRDIAKLTFADFNVEKAANSLESAYFQPQELGNGEEKFFINVDNELYDLARKMEESVNLDKCEEGTDKCLERQPRVRRVESGCSGNIDVNNVAYRDFLRNNLEITSIDYESAAIASVCVNERRRFLAMLSSYDLAGGSPRGKNDLKVIQELWRAHLRESIGALFNLLPKADMNLRSVTGSKIW</sequence>
<dbReference type="InterPro" id="IPR035994">
    <property type="entry name" value="Nucleoside_phosphorylase_sf"/>
</dbReference>
<evidence type="ECO:0000259" key="2">
    <source>
        <dbReference type="Pfam" id="PF01048"/>
    </source>
</evidence>
<feature type="chain" id="PRO_5002211357" evidence="1">
    <location>
        <begin position="27"/>
        <end position="345"/>
    </location>
</feature>
<evidence type="ECO:0000256" key="1">
    <source>
        <dbReference type="SAM" id="SignalP"/>
    </source>
</evidence>
<name>A0A0C9QPN3_9CONI</name>
<dbReference type="AlphaFoldDB" id="A0A0C9QPN3"/>
<dbReference type="Pfam" id="PF01048">
    <property type="entry name" value="PNP_UDP_1"/>
    <property type="match status" value="1"/>
</dbReference>
<evidence type="ECO:0000313" key="3">
    <source>
        <dbReference type="EMBL" id="JAG86700.1"/>
    </source>
</evidence>
<dbReference type="PANTHER" id="PTHR21234">
    <property type="entry name" value="PURINE NUCLEOSIDE PHOSPHORYLASE"/>
    <property type="match status" value="1"/>
</dbReference>